<organism evidence="4 5">
    <name type="scientific">Soonwooa buanensis</name>
    <dbReference type="NCBI Taxonomy" id="619805"/>
    <lineage>
        <taxon>Bacteria</taxon>
        <taxon>Pseudomonadati</taxon>
        <taxon>Bacteroidota</taxon>
        <taxon>Flavobacteriia</taxon>
        <taxon>Flavobacteriales</taxon>
        <taxon>Weeksellaceae</taxon>
        <taxon>Chryseobacterium group</taxon>
        <taxon>Soonwooa</taxon>
    </lineage>
</organism>
<proteinExistence type="predicted"/>
<reference evidence="4 5" key="1">
    <citation type="submission" date="2017-02" db="EMBL/GenBank/DDBJ databases">
        <authorList>
            <person name="Peterson S.W."/>
        </authorList>
    </citation>
    <scope>NUCLEOTIDE SEQUENCE [LARGE SCALE GENOMIC DNA]</scope>
    <source>
        <strain evidence="4 5">DSM 22323</strain>
    </source>
</reference>
<evidence type="ECO:0000259" key="3">
    <source>
        <dbReference type="Pfam" id="PF18962"/>
    </source>
</evidence>
<gene>
    <name evidence="4" type="ORF">SAMN05660477_02112</name>
</gene>
<dbReference type="InterPro" id="IPR015943">
    <property type="entry name" value="WD40/YVTN_repeat-like_dom_sf"/>
</dbReference>
<dbReference type="Proteomes" id="UP000191112">
    <property type="component" value="Unassembled WGS sequence"/>
</dbReference>
<dbReference type="SUPFAM" id="SSF82171">
    <property type="entry name" value="DPP6 N-terminal domain-like"/>
    <property type="match status" value="1"/>
</dbReference>
<dbReference type="NCBIfam" id="TIGR04183">
    <property type="entry name" value="Por_Secre_tail"/>
    <property type="match status" value="1"/>
</dbReference>
<dbReference type="InterPro" id="IPR026444">
    <property type="entry name" value="Secre_tail"/>
</dbReference>
<protein>
    <submittedName>
        <fullName evidence="4">Por secretion system C-terminal sorting domain-containing protein</fullName>
    </submittedName>
</protein>
<feature type="signal peptide" evidence="2">
    <location>
        <begin position="1"/>
        <end position="21"/>
    </location>
</feature>
<keyword evidence="1 2" id="KW-0732">Signal</keyword>
<accession>A0A1T5FKU1</accession>
<dbReference type="STRING" id="619805.SAMN05660477_02112"/>
<evidence type="ECO:0000256" key="1">
    <source>
        <dbReference type="ARBA" id="ARBA00022729"/>
    </source>
</evidence>
<dbReference type="RefSeq" id="WP_079667334.1">
    <property type="nucleotide sequence ID" value="NZ_FUYZ01000007.1"/>
</dbReference>
<dbReference type="Gene3D" id="2.130.10.10">
    <property type="entry name" value="YVTN repeat-like/Quinoprotein amine dehydrogenase"/>
    <property type="match status" value="1"/>
</dbReference>
<evidence type="ECO:0000313" key="5">
    <source>
        <dbReference type="Proteomes" id="UP000191112"/>
    </source>
</evidence>
<feature type="domain" description="Secretion system C-terminal sorting" evidence="3">
    <location>
        <begin position="390"/>
        <end position="457"/>
    </location>
</feature>
<dbReference type="AlphaFoldDB" id="A0A1T5FKU1"/>
<feature type="chain" id="PRO_5012391526" evidence="2">
    <location>
        <begin position="22"/>
        <end position="459"/>
    </location>
</feature>
<evidence type="ECO:0000256" key="2">
    <source>
        <dbReference type="SAM" id="SignalP"/>
    </source>
</evidence>
<keyword evidence="5" id="KW-1185">Reference proteome</keyword>
<dbReference type="Pfam" id="PF18962">
    <property type="entry name" value="Por_Secre_tail"/>
    <property type="match status" value="1"/>
</dbReference>
<dbReference type="EMBL" id="FUYZ01000007">
    <property type="protein sequence ID" value="SKB96844.1"/>
    <property type="molecule type" value="Genomic_DNA"/>
</dbReference>
<sequence length="459" mass="49808">MKSKLLFTSVLFALSVNQISAQYIRTQFSPNAIGVSNQGLVSLYNSPGSYYIWNPDTQDIENIGGIAPGNGYGGVAVFSADGRYLSGTASDENPNGTGLKAQMSRYDSETKTWKVLGFTGMGSDPNSMSSGYYISADGKTVGGLSYNSNGNKKSVGFVWNEDKGPIELTSSNPTKNARINAISGDGSIVAGYQDIGGPWKSSVWKRKADGTYETNKMLLINPNGSATDNYNQLGEVRAISPDGKWIGGKSDFAFPNAWIWSEATGVKDLGTLTNEAGRTGWVTAFNNDASIVMGYYIEKKDVDSPAIYYPFIWTQKDGIKDLNDFVQNTLGYDMGGDKIYVPLMISPNGKYISGWAFPSNLSEQLRSFRIQLPDSYLATQNIAVKSDVKLYPNPVTDVLNIETKDKVESVKIYNASGQLVNQSKVDADKKVNVASLTTGVYNVNVTTDKGSQSHKVIKK</sequence>
<name>A0A1T5FKU1_9FLAO</name>
<evidence type="ECO:0000313" key="4">
    <source>
        <dbReference type="EMBL" id="SKB96844.1"/>
    </source>
</evidence>
<dbReference type="OrthoDB" id="8981767at2"/>